<comment type="caution">
    <text evidence="2">The sequence shown here is derived from an EMBL/GenBank/DDBJ whole genome shotgun (WGS) entry which is preliminary data.</text>
</comment>
<name>A0AAN8RLQ3_9PEZI</name>
<protein>
    <recommendedName>
        <fullName evidence="1">F-box domain-containing protein</fullName>
    </recommendedName>
</protein>
<feature type="domain" description="F-box" evidence="1">
    <location>
        <begin position="8"/>
        <end position="53"/>
    </location>
</feature>
<sequence>MARSSYLLQLPEEVLVQILSTGGLSPKHFVALSRVCQRMHRLAVGYLYRDFFVSHGLSYNELDGFCKFGVYTRILEVNYTPNMLTADKTFLNTTRGFPNFVTTFPNITKFIFSDSMGISFSHFLYIIRKTLTINIRLTHAEFHSRVPAKGVTLKNEVRNLLEQPQICGDGAEFAKLARLVIAYIGNKDSYRKREMDTAERMEGFRRAIGRSMESVIELGVFVTSHVRRPPGQEGGYKENGWGSKGLWEIRKVKKLDVAVDCWPYWEMGFVDLRGEQVEELTIGVRGVKGEEVGWFSDVPDNLYQRFPKTGVLKIFGEDRIGADLTLQVSDLRDIANSLPFLRRIMWFSKLGEGDEHYPDFLTERKVFLVERMEGVGGRADIKEVGGWEASREGIAKGFLWF</sequence>
<dbReference type="Proteomes" id="UP001313282">
    <property type="component" value="Unassembled WGS sequence"/>
</dbReference>
<gene>
    <name evidence="2" type="ORF">TWF718_000071</name>
</gene>
<dbReference type="EMBL" id="JAVHNR010000001">
    <property type="protein sequence ID" value="KAK6355678.1"/>
    <property type="molecule type" value="Genomic_DNA"/>
</dbReference>
<keyword evidence="3" id="KW-1185">Reference proteome</keyword>
<reference evidence="2 3" key="1">
    <citation type="submission" date="2019-10" db="EMBL/GenBank/DDBJ databases">
        <authorList>
            <person name="Palmer J.M."/>
        </authorList>
    </citation>
    <scope>NUCLEOTIDE SEQUENCE [LARGE SCALE GENOMIC DNA]</scope>
    <source>
        <strain evidence="2 3">TWF718</strain>
    </source>
</reference>
<dbReference type="InterPro" id="IPR001810">
    <property type="entry name" value="F-box_dom"/>
</dbReference>
<evidence type="ECO:0000313" key="2">
    <source>
        <dbReference type="EMBL" id="KAK6355678.1"/>
    </source>
</evidence>
<dbReference type="Pfam" id="PF12937">
    <property type="entry name" value="F-box-like"/>
    <property type="match status" value="1"/>
</dbReference>
<proteinExistence type="predicted"/>
<evidence type="ECO:0000313" key="3">
    <source>
        <dbReference type="Proteomes" id="UP001313282"/>
    </source>
</evidence>
<accession>A0AAN8RLQ3</accession>
<organism evidence="2 3">
    <name type="scientific">Orbilia javanica</name>
    <dbReference type="NCBI Taxonomy" id="47235"/>
    <lineage>
        <taxon>Eukaryota</taxon>
        <taxon>Fungi</taxon>
        <taxon>Dikarya</taxon>
        <taxon>Ascomycota</taxon>
        <taxon>Pezizomycotina</taxon>
        <taxon>Orbiliomycetes</taxon>
        <taxon>Orbiliales</taxon>
        <taxon>Orbiliaceae</taxon>
        <taxon>Orbilia</taxon>
    </lineage>
</organism>
<dbReference type="InterPro" id="IPR036047">
    <property type="entry name" value="F-box-like_dom_sf"/>
</dbReference>
<dbReference type="CDD" id="cd09917">
    <property type="entry name" value="F-box_SF"/>
    <property type="match status" value="1"/>
</dbReference>
<evidence type="ECO:0000259" key="1">
    <source>
        <dbReference type="Pfam" id="PF12937"/>
    </source>
</evidence>
<dbReference type="AlphaFoldDB" id="A0AAN8RLQ3"/>
<dbReference type="SUPFAM" id="SSF81383">
    <property type="entry name" value="F-box domain"/>
    <property type="match status" value="1"/>
</dbReference>